<evidence type="ECO:0000313" key="2">
    <source>
        <dbReference type="Proteomes" id="UP000697127"/>
    </source>
</evidence>
<gene>
    <name evidence="1" type="ORF">C6P40_000573</name>
</gene>
<keyword evidence="2" id="KW-1185">Reference proteome</keyword>
<dbReference type="EMBL" id="PUHW01000126">
    <property type="protein sequence ID" value="KAG0688739.1"/>
    <property type="molecule type" value="Genomic_DNA"/>
</dbReference>
<reference evidence="1" key="1">
    <citation type="submission" date="2020-11" db="EMBL/GenBank/DDBJ databases">
        <title>Kefir isolates.</title>
        <authorList>
            <person name="Marcisauskas S."/>
            <person name="Kim Y."/>
            <person name="Blasche S."/>
        </authorList>
    </citation>
    <scope>NUCLEOTIDE SEQUENCE</scope>
    <source>
        <strain evidence="1">Olga-1</strain>
    </source>
</reference>
<dbReference type="SUPFAM" id="SSF48452">
    <property type="entry name" value="TPR-like"/>
    <property type="match status" value="1"/>
</dbReference>
<sequence length="420" mass="48447">MSDPILEYLNTISITHEYLNLSNRDIPILHNTVVIYTESPNISLSKYKFINESSPIESSLNYDELYDINKYKYKRIKPFKINNEIKIRLYMLQLRLEIIMSEFRLANGTISRLKDLFGQLGIQEEISPLALVITLRSELLEVEAYIEANYSDSKNNENNNNDNEKLKLKSPFDSLVIMKNVVNSYIDKSCEVVIQSVNRDAALSVTSSGIESIRNSIDLYSIQKRKSNLDKNVAELTMNIKIDKESNKFIINPEIIANESINALIELLKMRPLDVETYLELSNIYLLNGKIKESLYCIGESLLSGCSGAWNIWSLRGELCQIQSNCILSENKRNKLIAKSWLFASIASFSHSLEICSDFIRAWCGLYVSLQKLSNLQINDIDPIYIKMKMITLRKINEFKIDKSIPIMERENINWILENY</sequence>
<accession>A0A9P6WKT2</accession>
<organism evidence="1 2">
    <name type="scientific">Pichia californica</name>
    <dbReference type="NCBI Taxonomy" id="460514"/>
    <lineage>
        <taxon>Eukaryota</taxon>
        <taxon>Fungi</taxon>
        <taxon>Dikarya</taxon>
        <taxon>Ascomycota</taxon>
        <taxon>Saccharomycotina</taxon>
        <taxon>Pichiomycetes</taxon>
        <taxon>Pichiales</taxon>
        <taxon>Pichiaceae</taxon>
        <taxon>Pichia</taxon>
    </lineage>
</organism>
<dbReference type="Proteomes" id="UP000697127">
    <property type="component" value="Unassembled WGS sequence"/>
</dbReference>
<comment type="caution">
    <text evidence="1">The sequence shown here is derived from an EMBL/GenBank/DDBJ whole genome shotgun (WGS) entry which is preliminary data.</text>
</comment>
<name>A0A9P6WKT2_9ASCO</name>
<protein>
    <submittedName>
        <fullName evidence="1">Uncharacterized protein</fullName>
    </submittedName>
</protein>
<proteinExistence type="predicted"/>
<dbReference type="InterPro" id="IPR011990">
    <property type="entry name" value="TPR-like_helical_dom_sf"/>
</dbReference>
<dbReference type="AlphaFoldDB" id="A0A9P6WKT2"/>
<dbReference type="OrthoDB" id="124397at2759"/>
<evidence type="ECO:0000313" key="1">
    <source>
        <dbReference type="EMBL" id="KAG0688739.1"/>
    </source>
</evidence>